<evidence type="ECO:0000259" key="5">
    <source>
        <dbReference type="PROSITE" id="PS51891"/>
    </source>
</evidence>
<keyword evidence="7" id="KW-1185">Reference proteome</keyword>
<dbReference type="Pfam" id="PF04828">
    <property type="entry name" value="GFA"/>
    <property type="match status" value="1"/>
</dbReference>
<reference evidence="6" key="1">
    <citation type="submission" date="2020-04" db="EMBL/GenBank/DDBJ databases">
        <title>Analysis of mating type loci in Filobasidium floriforme.</title>
        <authorList>
            <person name="Nowrousian M."/>
        </authorList>
    </citation>
    <scope>NUCLEOTIDE SEQUENCE</scope>
    <source>
        <strain evidence="6">CBS 6242</strain>
    </source>
</reference>
<dbReference type="PROSITE" id="PS51891">
    <property type="entry name" value="CENP_V_GFA"/>
    <property type="match status" value="1"/>
</dbReference>
<dbReference type="EMBL" id="JABELV010000170">
    <property type="protein sequence ID" value="KAG7528711.1"/>
    <property type="molecule type" value="Genomic_DNA"/>
</dbReference>
<name>A0A8K0NQW8_9TREE</name>
<organism evidence="6 7">
    <name type="scientific">Filobasidium floriforme</name>
    <dbReference type="NCBI Taxonomy" id="5210"/>
    <lineage>
        <taxon>Eukaryota</taxon>
        <taxon>Fungi</taxon>
        <taxon>Dikarya</taxon>
        <taxon>Basidiomycota</taxon>
        <taxon>Agaricomycotina</taxon>
        <taxon>Tremellomycetes</taxon>
        <taxon>Filobasidiales</taxon>
        <taxon>Filobasidiaceae</taxon>
        <taxon>Filobasidium</taxon>
    </lineage>
</organism>
<evidence type="ECO:0000256" key="4">
    <source>
        <dbReference type="ARBA" id="ARBA00023239"/>
    </source>
</evidence>
<dbReference type="AlphaFoldDB" id="A0A8K0NQW8"/>
<dbReference type="PANTHER" id="PTHR33337:SF40">
    <property type="entry name" value="CENP-V_GFA DOMAIN-CONTAINING PROTEIN-RELATED"/>
    <property type="match status" value="1"/>
</dbReference>
<feature type="domain" description="CENP-V/GFA" evidence="5">
    <location>
        <begin position="7"/>
        <end position="122"/>
    </location>
</feature>
<dbReference type="GO" id="GO:0046872">
    <property type="term" value="F:metal ion binding"/>
    <property type="evidence" value="ECO:0007669"/>
    <property type="project" value="UniProtKB-KW"/>
</dbReference>
<dbReference type="SUPFAM" id="SSF51316">
    <property type="entry name" value="Mss4-like"/>
    <property type="match status" value="1"/>
</dbReference>
<sequence length="149" mass="16610">MSSSNTMTGACFCGNVTYDVINVNAETLDGIICHCKSCQRLHTMVSYNVALDKDQLRLTKGEPKMYEDFHADSGKRIVRFFCGDCGSALYSYPDSMPDKVFAKAGSLDQLERVIPKVEIFVERVINGTTREAKARETTLFEGMMAKQLS</sequence>
<evidence type="ECO:0000256" key="1">
    <source>
        <dbReference type="ARBA" id="ARBA00005495"/>
    </source>
</evidence>
<accession>A0A8K0NQW8</accession>
<dbReference type="PANTHER" id="PTHR33337">
    <property type="entry name" value="GFA DOMAIN-CONTAINING PROTEIN"/>
    <property type="match status" value="1"/>
</dbReference>
<comment type="caution">
    <text evidence="6">The sequence shown here is derived from an EMBL/GenBank/DDBJ whole genome shotgun (WGS) entry which is preliminary data.</text>
</comment>
<evidence type="ECO:0000256" key="2">
    <source>
        <dbReference type="ARBA" id="ARBA00022723"/>
    </source>
</evidence>
<keyword evidence="3" id="KW-0862">Zinc</keyword>
<protein>
    <recommendedName>
        <fullName evidence="5">CENP-V/GFA domain-containing protein</fullName>
    </recommendedName>
</protein>
<evidence type="ECO:0000313" key="6">
    <source>
        <dbReference type="EMBL" id="KAG7528711.1"/>
    </source>
</evidence>
<dbReference type="InterPro" id="IPR011057">
    <property type="entry name" value="Mss4-like_sf"/>
</dbReference>
<keyword evidence="4" id="KW-0456">Lyase</keyword>
<gene>
    <name evidence="6" type="ORF">FFLO_05972</name>
</gene>
<keyword evidence="2" id="KW-0479">Metal-binding</keyword>
<evidence type="ECO:0000313" key="7">
    <source>
        <dbReference type="Proteomes" id="UP000812966"/>
    </source>
</evidence>
<dbReference type="Proteomes" id="UP000812966">
    <property type="component" value="Unassembled WGS sequence"/>
</dbReference>
<proteinExistence type="inferred from homology"/>
<evidence type="ECO:0000256" key="3">
    <source>
        <dbReference type="ARBA" id="ARBA00022833"/>
    </source>
</evidence>
<dbReference type="GO" id="GO:0016846">
    <property type="term" value="F:carbon-sulfur lyase activity"/>
    <property type="evidence" value="ECO:0007669"/>
    <property type="project" value="InterPro"/>
</dbReference>
<dbReference type="InterPro" id="IPR006913">
    <property type="entry name" value="CENP-V/GFA"/>
</dbReference>
<comment type="similarity">
    <text evidence="1">Belongs to the Gfa family.</text>
</comment>
<dbReference type="Gene3D" id="3.90.1590.10">
    <property type="entry name" value="glutathione-dependent formaldehyde- activating enzyme (gfa)"/>
    <property type="match status" value="1"/>
</dbReference>